<gene>
    <name evidence="1" type="ORF">ECE50_003610</name>
</gene>
<evidence type="ECO:0000313" key="2">
    <source>
        <dbReference type="Proteomes" id="UP000281028"/>
    </source>
</evidence>
<name>A0A3S1D1H5_9BACT</name>
<reference evidence="1" key="1">
    <citation type="submission" date="2020-05" db="EMBL/GenBank/DDBJ databases">
        <title>Chitinophaga laudate sp. nov., isolated from a tropical peat swamp.</title>
        <authorList>
            <person name="Goh C.B.S."/>
            <person name="Lee M.S."/>
            <person name="Parimannan S."/>
            <person name="Pasbakhsh P."/>
            <person name="Yule C.M."/>
            <person name="Rajandas H."/>
            <person name="Loke S."/>
            <person name="Croft L."/>
            <person name="Tan J.B.L."/>
        </authorList>
    </citation>
    <scope>NUCLEOTIDE SEQUENCE</scope>
    <source>
        <strain evidence="1">Mgbs1</strain>
    </source>
</reference>
<dbReference type="InterPro" id="IPR000782">
    <property type="entry name" value="FAS1_domain"/>
</dbReference>
<dbReference type="PROSITE" id="PS50213">
    <property type="entry name" value="FAS1"/>
    <property type="match status" value="2"/>
</dbReference>
<comment type="caution">
    <text evidence="1">The sequence shown here is derived from an EMBL/GenBank/DDBJ whole genome shotgun (WGS) entry which is preliminary data.</text>
</comment>
<sequence>MFRMIHYTGWTIMALLLFACSREELNREVNMPRQTCLDYIAADPQLSCFNAALQRTGLAADTAYLKRGPFSFFAPTNAAFAAAGLDIQAVQRFDKDSLRKIVYAHVLSGRLGNSTLSGFYRISAVCLDTIYKPMLIRNYYGLFLNGHITENATDLGDGIVHKMNAIAFPISSTLWEFIRDNPQLTMLKAAIERSVPLPGQPAVQLNYREILDTGLPGVWTTSTVLCPDNDAFRKLGYNDVDDIQQATEQQIKNILRMQISRGYFFVCDYLGAGTMQPGSDILRAGSNIIYPRITRANIKGSNGVAHMTDQVVLP</sequence>
<organism evidence="1 2">
    <name type="scientific">Chitinophaga solisilvae</name>
    <dbReference type="NCBI Taxonomy" id="1233460"/>
    <lineage>
        <taxon>Bacteria</taxon>
        <taxon>Pseudomonadati</taxon>
        <taxon>Bacteroidota</taxon>
        <taxon>Chitinophagia</taxon>
        <taxon>Chitinophagales</taxon>
        <taxon>Chitinophagaceae</taxon>
        <taxon>Chitinophaga</taxon>
    </lineage>
</organism>
<dbReference type="SUPFAM" id="SSF82153">
    <property type="entry name" value="FAS1 domain"/>
    <property type="match status" value="2"/>
</dbReference>
<dbReference type="PROSITE" id="PS51257">
    <property type="entry name" value="PROKAR_LIPOPROTEIN"/>
    <property type="match status" value="1"/>
</dbReference>
<dbReference type="AlphaFoldDB" id="A0A3S1D1H5"/>
<accession>A0A3S1D1H5</accession>
<dbReference type="SMART" id="SM00554">
    <property type="entry name" value="FAS1"/>
    <property type="match status" value="2"/>
</dbReference>
<evidence type="ECO:0000313" key="1">
    <source>
        <dbReference type="EMBL" id="NSL85903.1"/>
    </source>
</evidence>
<dbReference type="Pfam" id="PF02469">
    <property type="entry name" value="Fasciclin"/>
    <property type="match status" value="2"/>
</dbReference>
<dbReference type="InterPro" id="IPR036378">
    <property type="entry name" value="FAS1_dom_sf"/>
</dbReference>
<dbReference type="PANTHER" id="PTHR10900:SF77">
    <property type="entry name" value="FI19380P1"/>
    <property type="match status" value="1"/>
</dbReference>
<dbReference type="GO" id="GO:0005615">
    <property type="term" value="C:extracellular space"/>
    <property type="evidence" value="ECO:0007669"/>
    <property type="project" value="TreeGrafter"/>
</dbReference>
<dbReference type="PANTHER" id="PTHR10900">
    <property type="entry name" value="PERIOSTIN-RELATED"/>
    <property type="match status" value="1"/>
</dbReference>
<proteinExistence type="predicted"/>
<protein>
    <submittedName>
        <fullName evidence="1">Uncharacterized protein</fullName>
    </submittedName>
</protein>
<dbReference type="EMBL" id="RIAR02000001">
    <property type="protein sequence ID" value="NSL85903.1"/>
    <property type="molecule type" value="Genomic_DNA"/>
</dbReference>
<dbReference type="InterPro" id="IPR050904">
    <property type="entry name" value="Adhesion/Biosynth-related"/>
</dbReference>
<dbReference type="Proteomes" id="UP000281028">
    <property type="component" value="Unassembled WGS sequence"/>
</dbReference>
<dbReference type="OrthoDB" id="659398at2"/>
<dbReference type="Gene3D" id="2.30.180.10">
    <property type="entry name" value="FAS1 domain"/>
    <property type="match status" value="2"/>
</dbReference>
<keyword evidence="2" id="KW-1185">Reference proteome</keyword>